<keyword evidence="7" id="KW-1185">Reference proteome</keyword>
<evidence type="ECO:0000313" key="7">
    <source>
        <dbReference type="Proteomes" id="UP000198555"/>
    </source>
</evidence>
<evidence type="ECO:0000256" key="4">
    <source>
        <dbReference type="SAM" id="SignalP"/>
    </source>
</evidence>
<dbReference type="EMBL" id="FNWX01000004">
    <property type="protein sequence ID" value="SEH44418.1"/>
    <property type="molecule type" value="Genomic_DNA"/>
</dbReference>
<gene>
    <name evidence="6" type="ORF">SAMN05421793_10491</name>
</gene>
<protein>
    <submittedName>
        <fullName evidence="6">Por secretion system C-terminal sorting domain-containing protein</fullName>
    </submittedName>
</protein>
<dbReference type="InterPro" id="IPR002884">
    <property type="entry name" value="P_dom"/>
</dbReference>
<dbReference type="PROSITE" id="PS51829">
    <property type="entry name" value="P_HOMO_B"/>
    <property type="match status" value="1"/>
</dbReference>
<reference evidence="7" key="1">
    <citation type="submission" date="2016-10" db="EMBL/GenBank/DDBJ databases">
        <authorList>
            <person name="Varghese N."/>
            <person name="Submissions S."/>
        </authorList>
    </citation>
    <scope>NUCLEOTIDE SEQUENCE [LARGE SCALE GENOMIC DNA]</scope>
    <source>
        <strain evidence="7">DSM 19326</strain>
    </source>
</reference>
<organism evidence="6 7">
    <name type="scientific">Epilithonimonas hominis</name>
    <dbReference type="NCBI Taxonomy" id="420404"/>
    <lineage>
        <taxon>Bacteria</taxon>
        <taxon>Pseudomonadati</taxon>
        <taxon>Bacteroidota</taxon>
        <taxon>Flavobacteriia</taxon>
        <taxon>Flavobacteriales</taxon>
        <taxon>Weeksellaceae</taxon>
        <taxon>Chryseobacterium group</taxon>
        <taxon>Epilithonimonas</taxon>
    </lineage>
</organism>
<dbReference type="STRING" id="420404.SAMN05421793_10491"/>
<dbReference type="Pfam" id="PF18962">
    <property type="entry name" value="Por_Secre_tail"/>
    <property type="match status" value="1"/>
</dbReference>
<dbReference type="NCBIfam" id="TIGR04183">
    <property type="entry name" value="Por_Secre_tail"/>
    <property type="match status" value="1"/>
</dbReference>
<name>A0A1H6I780_9FLAO</name>
<dbReference type="Gene3D" id="2.60.120.260">
    <property type="entry name" value="Galactose-binding domain-like"/>
    <property type="match status" value="1"/>
</dbReference>
<dbReference type="GO" id="GO:0004252">
    <property type="term" value="F:serine-type endopeptidase activity"/>
    <property type="evidence" value="ECO:0007669"/>
    <property type="project" value="InterPro"/>
</dbReference>
<feature type="domain" description="P/Homo B" evidence="5">
    <location>
        <begin position="15"/>
        <end position="195"/>
    </location>
</feature>
<dbReference type="Proteomes" id="UP000198555">
    <property type="component" value="Unassembled WGS sequence"/>
</dbReference>
<dbReference type="Pfam" id="PF01483">
    <property type="entry name" value="P_proprotein"/>
    <property type="match status" value="1"/>
</dbReference>
<evidence type="ECO:0000313" key="6">
    <source>
        <dbReference type="EMBL" id="SEH44418.1"/>
    </source>
</evidence>
<sequence length="286" mass="29858">MNKKLFFSILLSGVLGAQTFSNTTLIAIPDNSTVGVTSTIPVNLVKTISDPSKVTIKMDLTHTWCGDLTVGLVVPGGATSGAIALIKRLGSTTTTGVGSNVNFAAGNILAFNSAATAYVVPGTGGTNSSVPAGTYLPTVSSTLAPTDYTVANLTTLFTNLSVSGNWSLKLFDAAAGDTGSLNNWQVVFYEGTFLGVNTSIVSTPALSVLGNPFKETLNLKLNTSAKDVRFEIYSIEGKKVYSYQQSASKNASGDLNIPTEGWSSGVYILSSVVNGEKMMTIKLIKK</sequence>
<dbReference type="SUPFAM" id="SSF49785">
    <property type="entry name" value="Galactose-binding domain-like"/>
    <property type="match status" value="1"/>
</dbReference>
<dbReference type="InterPro" id="IPR008979">
    <property type="entry name" value="Galactose-bd-like_sf"/>
</dbReference>
<keyword evidence="1" id="KW-0645">Protease</keyword>
<proteinExistence type="predicted"/>
<dbReference type="GO" id="GO:0006508">
    <property type="term" value="P:proteolysis"/>
    <property type="evidence" value="ECO:0007669"/>
    <property type="project" value="UniProtKB-KW"/>
</dbReference>
<keyword evidence="2 4" id="KW-0732">Signal</keyword>
<evidence type="ECO:0000256" key="2">
    <source>
        <dbReference type="ARBA" id="ARBA00022729"/>
    </source>
</evidence>
<dbReference type="InterPro" id="IPR026444">
    <property type="entry name" value="Secre_tail"/>
</dbReference>
<keyword evidence="3" id="KW-0378">Hydrolase</keyword>
<dbReference type="RefSeq" id="WP_177165162.1">
    <property type="nucleotide sequence ID" value="NZ_FNWX01000004.1"/>
</dbReference>
<feature type="signal peptide" evidence="4">
    <location>
        <begin position="1"/>
        <end position="17"/>
    </location>
</feature>
<dbReference type="AlphaFoldDB" id="A0A1H6I780"/>
<evidence type="ECO:0000259" key="5">
    <source>
        <dbReference type="PROSITE" id="PS51829"/>
    </source>
</evidence>
<accession>A0A1H6I780</accession>
<evidence type="ECO:0000256" key="3">
    <source>
        <dbReference type="ARBA" id="ARBA00022801"/>
    </source>
</evidence>
<evidence type="ECO:0000256" key="1">
    <source>
        <dbReference type="ARBA" id="ARBA00022670"/>
    </source>
</evidence>
<feature type="chain" id="PRO_5011737258" evidence="4">
    <location>
        <begin position="18"/>
        <end position="286"/>
    </location>
</feature>